<sequence>MGKLEHFKEFEADRAEGWPLYKVRLKFFFTANKVVEELLKLAVLCSVFGPATYAIIRSSCAPVTAVDTPYVDILSHLTAHFMPPPSVIVQQFVFNKRSHWPADTVADISGALRCLSEHCDFRCDLVRQATVPSGVGRPGRRGAASSSCNTNVGLLERRLGCCRFKVCHPVSTTHKGSVACAVDIRVASNSANAQGCVSKQDGTPKPSRKSVTRQCSRCNCDHDATNFGFRNAECDFCKRKTHVVQARRQKEAARNRAKCSDNRRRQSSGKKSGRAMRYGPYHI</sequence>
<organism evidence="1 2">
    <name type="scientific">Ixodes persulcatus</name>
    <name type="common">Taiga tick</name>
    <dbReference type="NCBI Taxonomy" id="34615"/>
    <lineage>
        <taxon>Eukaryota</taxon>
        <taxon>Metazoa</taxon>
        <taxon>Ecdysozoa</taxon>
        <taxon>Arthropoda</taxon>
        <taxon>Chelicerata</taxon>
        <taxon>Arachnida</taxon>
        <taxon>Acari</taxon>
        <taxon>Parasitiformes</taxon>
        <taxon>Ixodida</taxon>
        <taxon>Ixodoidea</taxon>
        <taxon>Ixodidae</taxon>
        <taxon>Ixodinae</taxon>
        <taxon>Ixodes</taxon>
    </lineage>
</organism>
<evidence type="ECO:0000313" key="2">
    <source>
        <dbReference type="Proteomes" id="UP000805193"/>
    </source>
</evidence>
<dbReference type="EMBL" id="JABSTQ010002867">
    <property type="protein sequence ID" value="KAG0443809.1"/>
    <property type="molecule type" value="Genomic_DNA"/>
</dbReference>
<protein>
    <submittedName>
        <fullName evidence="1">Uncharacterized protein</fullName>
    </submittedName>
</protein>
<reference evidence="1 2" key="1">
    <citation type="journal article" date="2020" name="Cell">
        <title>Large-Scale Comparative Analyses of Tick Genomes Elucidate Their Genetic Diversity and Vector Capacities.</title>
        <authorList>
            <consortium name="Tick Genome and Microbiome Consortium (TIGMIC)"/>
            <person name="Jia N."/>
            <person name="Wang J."/>
            <person name="Shi W."/>
            <person name="Du L."/>
            <person name="Sun Y."/>
            <person name="Zhan W."/>
            <person name="Jiang J.F."/>
            <person name="Wang Q."/>
            <person name="Zhang B."/>
            <person name="Ji P."/>
            <person name="Bell-Sakyi L."/>
            <person name="Cui X.M."/>
            <person name="Yuan T.T."/>
            <person name="Jiang B.G."/>
            <person name="Yang W.F."/>
            <person name="Lam T.T."/>
            <person name="Chang Q.C."/>
            <person name="Ding S.J."/>
            <person name="Wang X.J."/>
            <person name="Zhu J.G."/>
            <person name="Ruan X.D."/>
            <person name="Zhao L."/>
            <person name="Wei J.T."/>
            <person name="Ye R.Z."/>
            <person name="Que T.C."/>
            <person name="Du C.H."/>
            <person name="Zhou Y.H."/>
            <person name="Cheng J.X."/>
            <person name="Dai P.F."/>
            <person name="Guo W.B."/>
            <person name="Han X.H."/>
            <person name="Huang E.J."/>
            <person name="Li L.F."/>
            <person name="Wei W."/>
            <person name="Gao Y.C."/>
            <person name="Liu J.Z."/>
            <person name="Shao H.Z."/>
            <person name="Wang X."/>
            <person name="Wang C.C."/>
            <person name="Yang T.C."/>
            <person name="Huo Q.B."/>
            <person name="Li W."/>
            <person name="Chen H.Y."/>
            <person name="Chen S.E."/>
            <person name="Zhou L.G."/>
            <person name="Ni X.B."/>
            <person name="Tian J.H."/>
            <person name="Sheng Y."/>
            <person name="Liu T."/>
            <person name="Pan Y.S."/>
            <person name="Xia L.Y."/>
            <person name="Li J."/>
            <person name="Zhao F."/>
            <person name="Cao W.C."/>
        </authorList>
    </citation>
    <scope>NUCLEOTIDE SEQUENCE [LARGE SCALE GENOMIC DNA]</scope>
    <source>
        <strain evidence="1">Iper-2018</strain>
    </source>
</reference>
<proteinExistence type="predicted"/>
<accession>A0AC60QXP3</accession>
<comment type="caution">
    <text evidence="1">The sequence shown here is derived from an EMBL/GenBank/DDBJ whole genome shotgun (WGS) entry which is preliminary data.</text>
</comment>
<evidence type="ECO:0000313" key="1">
    <source>
        <dbReference type="EMBL" id="KAG0443809.1"/>
    </source>
</evidence>
<dbReference type="Proteomes" id="UP000805193">
    <property type="component" value="Unassembled WGS sequence"/>
</dbReference>
<keyword evidence="2" id="KW-1185">Reference proteome</keyword>
<name>A0AC60QXP3_IXOPE</name>
<gene>
    <name evidence="1" type="ORF">HPB47_014504</name>
</gene>